<evidence type="ECO:0000259" key="2">
    <source>
        <dbReference type="Pfam" id="PF13193"/>
    </source>
</evidence>
<evidence type="ECO:0000313" key="4">
    <source>
        <dbReference type="Proteomes" id="UP000199597"/>
    </source>
</evidence>
<dbReference type="InterPro" id="IPR050237">
    <property type="entry name" value="ATP-dep_AMP-bd_enzyme"/>
</dbReference>
<dbReference type="PANTHER" id="PTHR43767:SF1">
    <property type="entry name" value="NONRIBOSOMAL PEPTIDE SYNTHASE PES1 (EUROFUNG)-RELATED"/>
    <property type="match status" value="1"/>
</dbReference>
<dbReference type="InterPro" id="IPR000873">
    <property type="entry name" value="AMP-dep_synth/lig_dom"/>
</dbReference>
<reference evidence="4" key="1">
    <citation type="submission" date="2016-10" db="EMBL/GenBank/DDBJ databases">
        <authorList>
            <person name="Varghese N."/>
            <person name="Submissions S."/>
        </authorList>
    </citation>
    <scope>NUCLEOTIDE SEQUENCE [LARGE SCALE GENOMIC DNA]</scope>
    <source>
        <strain evidence="4">DSM 23676</strain>
    </source>
</reference>
<dbReference type="InterPro" id="IPR025110">
    <property type="entry name" value="AMP-bd_C"/>
</dbReference>
<accession>A0A1H1X074</accession>
<feature type="domain" description="AMP-binding enzyme C-terminal" evidence="2">
    <location>
        <begin position="420"/>
        <end position="495"/>
    </location>
</feature>
<dbReference type="Pfam" id="PF13193">
    <property type="entry name" value="AMP-binding_C"/>
    <property type="match status" value="1"/>
</dbReference>
<dbReference type="AlphaFoldDB" id="A0A1H1X074"/>
<keyword evidence="4" id="KW-1185">Reference proteome</keyword>
<dbReference type="OrthoDB" id="9803968at2"/>
<sequence length="511" mass="54775">MTVHSRPRVSLAELLPYAAQTTPEAIALITDEGSFTYSELDEKSNAVASALLDLGLERGQVVSLFGQNSMRWLTTYHGILKAGGVVNPINVMLSGPELSFVLSDCAAVGLFIGAAEAERIRSHLSQTGLEFMVTLDADWDRLVDEASNFEIPEVDRGPTELGSIGYTSGTTGHPKGAMQSLQSVLLNCAYTATMHGKVASDIVFSALPLAHVYGNVAVNGTLLAGGTVVLKERFDAVDVLKTIEAEKITVVEGVPAMYAMMLARHEVESTDFRSLRVSTVGGQTFSPIVIEKWESLTHAPLLELWGMTEVSGLGTTHSACAPSAPGSIGVSLPTMDLAIVPMDGSASTVPNGEPGELVVRGPLVMLGYFGNPEATTETIDSEGWLHTGDVATLDDTGHVRIVDRLKDVIFTGGYNVYPAEIERVIAEHEDVALVAVGRQPDEVKGEIAVAHIILREGATTTVEDILKFCADRLAAYKRPRRVYFRQSLPTTSSGKIMRRELGNPIVGDEQQ</sequence>
<protein>
    <submittedName>
        <fullName evidence="3">Long-chain acyl-CoA synthetase</fullName>
    </submittedName>
</protein>
<name>A0A1H1X074_9MICO</name>
<dbReference type="STRING" id="1136497.SAMN04489752_3152"/>
<dbReference type="PANTHER" id="PTHR43767">
    <property type="entry name" value="LONG-CHAIN-FATTY-ACID--COA LIGASE"/>
    <property type="match status" value="1"/>
</dbReference>
<evidence type="ECO:0000259" key="1">
    <source>
        <dbReference type="Pfam" id="PF00501"/>
    </source>
</evidence>
<dbReference type="GO" id="GO:0016878">
    <property type="term" value="F:acid-thiol ligase activity"/>
    <property type="evidence" value="ECO:0007669"/>
    <property type="project" value="UniProtKB-ARBA"/>
</dbReference>
<dbReference type="InterPro" id="IPR042099">
    <property type="entry name" value="ANL_N_sf"/>
</dbReference>
<dbReference type="Gene3D" id="3.40.50.12780">
    <property type="entry name" value="N-terminal domain of ligase-like"/>
    <property type="match status" value="1"/>
</dbReference>
<feature type="domain" description="AMP-dependent synthetase/ligase" evidence="1">
    <location>
        <begin position="18"/>
        <end position="369"/>
    </location>
</feature>
<dbReference type="Gene3D" id="3.30.300.30">
    <property type="match status" value="1"/>
</dbReference>
<dbReference type="RefSeq" id="WP_092015942.1">
    <property type="nucleotide sequence ID" value="NZ_LT629766.1"/>
</dbReference>
<dbReference type="InterPro" id="IPR020845">
    <property type="entry name" value="AMP-binding_CS"/>
</dbReference>
<dbReference type="SUPFAM" id="SSF56801">
    <property type="entry name" value="Acetyl-CoA synthetase-like"/>
    <property type="match status" value="1"/>
</dbReference>
<dbReference type="EMBL" id="LT629766">
    <property type="protein sequence ID" value="SDT02748.1"/>
    <property type="molecule type" value="Genomic_DNA"/>
</dbReference>
<proteinExistence type="predicted"/>
<dbReference type="InterPro" id="IPR045851">
    <property type="entry name" value="AMP-bd_C_sf"/>
</dbReference>
<dbReference type="Pfam" id="PF00501">
    <property type="entry name" value="AMP-binding"/>
    <property type="match status" value="1"/>
</dbReference>
<gene>
    <name evidence="3" type="ORF">SAMN04489752_3152</name>
</gene>
<dbReference type="PROSITE" id="PS00455">
    <property type="entry name" value="AMP_BINDING"/>
    <property type="match status" value="1"/>
</dbReference>
<evidence type="ECO:0000313" key="3">
    <source>
        <dbReference type="EMBL" id="SDT02748.1"/>
    </source>
</evidence>
<dbReference type="Proteomes" id="UP000199597">
    <property type="component" value="Chromosome I"/>
</dbReference>
<organism evidence="3 4">
    <name type="scientific">Brevibacterium siliguriense</name>
    <dbReference type="NCBI Taxonomy" id="1136497"/>
    <lineage>
        <taxon>Bacteria</taxon>
        <taxon>Bacillati</taxon>
        <taxon>Actinomycetota</taxon>
        <taxon>Actinomycetes</taxon>
        <taxon>Micrococcales</taxon>
        <taxon>Brevibacteriaceae</taxon>
        <taxon>Brevibacterium</taxon>
    </lineage>
</organism>